<organism evidence="6 7">
    <name type="scientific">Parasphingorhabdus halotolerans</name>
    <dbReference type="NCBI Taxonomy" id="2725558"/>
    <lineage>
        <taxon>Bacteria</taxon>
        <taxon>Pseudomonadati</taxon>
        <taxon>Pseudomonadota</taxon>
        <taxon>Alphaproteobacteria</taxon>
        <taxon>Sphingomonadales</taxon>
        <taxon>Sphingomonadaceae</taxon>
        <taxon>Parasphingorhabdus</taxon>
    </lineage>
</organism>
<dbReference type="InterPro" id="IPR029058">
    <property type="entry name" value="AB_hydrolase_fold"/>
</dbReference>
<keyword evidence="7" id="KW-1185">Reference proteome</keyword>
<keyword evidence="1" id="KW-0378">Hydrolase</keyword>
<name>A0A6H2DNJ4_9SPHN</name>
<proteinExistence type="predicted"/>
<keyword evidence="4" id="KW-0732">Signal</keyword>
<dbReference type="GO" id="GO:0003847">
    <property type="term" value="F:1-alkyl-2-acetylglycerophosphocholine esterase activity"/>
    <property type="evidence" value="ECO:0007669"/>
    <property type="project" value="TreeGrafter"/>
</dbReference>
<evidence type="ECO:0000256" key="4">
    <source>
        <dbReference type="SAM" id="SignalP"/>
    </source>
</evidence>
<dbReference type="Proteomes" id="UP000501600">
    <property type="component" value="Chromosome"/>
</dbReference>
<evidence type="ECO:0000256" key="2">
    <source>
        <dbReference type="ARBA" id="ARBA00022963"/>
    </source>
</evidence>
<feature type="domain" description="Peptidase S9 prolyl oligopeptidase catalytic" evidence="5">
    <location>
        <begin position="210"/>
        <end position="343"/>
    </location>
</feature>
<dbReference type="GO" id="GO:0006508">
    <property type="term" value="P:proteolysis"/>
    <property type="evidence" value="ECO:0007669"/>
    <property type="project" value="InterPro"/>
</dbReference>
<reference evidence="6 7" key="1">
    <citation type="submission" date="2020-04" db="EMBL/GenBank/DDBJ databases">
        <title>Genome sequence for Sphingorhabdus sp. strain M1.</title>
        <authorList>
            <person name="Park S.-J."/>
        </authorList>
    </citation>
    <scope>NUCLEOTIDE SEQUENCE [LARGE SCALE GENOMIC DNA]</scope>
    <source>
        <strain evidence="6 7">JK6</strain>
    </source>
</reference>
<dbReference type="PANTHER" id="PTHR10272:SF0">
    <property type="entry name" value="PLATELET-ACTIVATING FACTOR ACETYLHYDROLASE"/>
    <property type="match status" value="1"/>
</dbReference>
<dbReference type="PANTHER" id="PTHR10272">
    <property type="entry name" value="PLATELET-ACTIVATING FACTOR ACETYLHYDROLASE"/>
    <property type="match status" value="1"/>
</dbReference>
<evidence type="ECO:0000313" key="7">
    <source>
        <dbReference type="Proteomes" id="UP000501600"/>
    </source>
</evidence>
<dbReference type="GO" id="GO:0008236">
    <property type="term" value="F:serine-type peptidase activity"/>
    <property type="evidence" value="ECO:0007669"/>
    <property type="project" value="InterPro"/>
</dbReference>
<evidence type="ECO:0000256" key="3">
    <source>
        <dbReference type="ARBA" id="ARBA00023098"/>
    </source>
</evidence>
<protein>
    <submittedName>
        <fullName evidence="6">Prolyl oligopeptidase family serine peptidase</fullName>
    </submittedName>
</protein>
<feature type="chain" id="PRO_5026270441" evidence="4">
    <location>
        <begin position="25"/>
        <end position="446"/>
    </location>
</feature>
<dbReference type="RefSeq" id="WP_168820495.1">
    <property type="nucleotide sequence ID" value="NZ_CP051217.1"/>
</dbReference>
<evidence type="ECO:0000256" key="1">
    <source>
        <dbReference type="ARBA" id="ARBA00022801"/>
    </source>
</evidence>
<accession>A0A6H2DNJ4</accession>
<dbReference type="Pfam" id="PF03403">
    <property type="entry name" value="PAF-AH_p_II"/>
    <property type="match status" value="1"/>
</dbReference>
<dbReference type="SUPFAM" id="SSF53474">
    <property type="entry name" value="alpha/beta-Hydrolases"/>
    <property type="match status" value="1"/>
</dbReference>
<dbReference type="GO" id="GO:0016042">
    <property type="term" value="P:lipid catabolic process"/>
    <property type="evidence" value="ECO:0007669"/>
    <property type="project" value="UniProtKB-KW"/>
</dbReference>
<dbReference type="Pfam" id="PF00326">
    <property type="entry name" value="Peptidase_S9"/>
    <property type="match status" value="1"/>
</dbReference>
<keyword evidence="3" id="KW-0443">Lipid metabolism</keyword>
<dbReference type="InterPro" id="IPR001375">
    <property type="entry name" value="Peptidase_S9_cat"/>
</dbReference>
<dbReference type="AlphaFoldDB" id="A0A6H2DNJ4"/>
<gene>
    <name evidence="6" type="ORF">HF685_13835</name>
</gene>
<evidence type="ECO:0000313" key="6">
    <source>
        <dbReference type="EMBL" id="QJB70229.1"/>
    </source>
</evidence>
<dbReference type="EMBL" id="CP051217">
    <property type="protein sequence ID" value="QJB70229.1"/>
    <property type="molecule type" value="Genomic_DNA"/>
</dbReference>
<feature type="signal peptide" evidence="4">
    <location>
        <begin position="1"/>
        <end position="24"/>
    </location>
</feature>
<evidence type="ECO:0000259" key="5">
    <source>
        <dbReference type="Pfam" id="PF00326"/>
    </source>
</evidence>
<keyword evidence="2" id="KW-0442">Lipid degradation</keyword>
<dbReference type="Gene3D" id="3.40.50.1820">
    <property type="entry name" value="alpha/beta hydrolase"/>
    <property type="match status" value="1"/>
</dbReference>
<sequence>MRKRTIFGAIAGLCLVGAGTAAYVASPTVHEGQNGEAPELGRPGEHQIGTTVKQFVLDGRTKITAWGAVTGNLTDADRTVSVRFWYPAAIKPGSRTAEYSHQMQLPGKEPIPLVSKGFAIPDAPALSGEKYPLVLMSHGFGGWDTQFSNLAEHIASHGYVVASIDHRDAPIDGVTSFLLSFGNVLVDRTLDQRQILTQILQAAKAGPGGYTAQIDSENVGLIGYSMGGYGAIASAGAPYAYANDPMANIPEDARTAMQKAAEEKLPIKALVAIAPWGGQPDSRAWNAASLAKITQPVLVIAGNQDDVVNFKEGVSWLFDNMTGSDRHMLVYREARHNIVGNEFELPADSAFTASEFLKEPVWRSDRLNAINQHFVTAFLDLNLKGDTAKADYLNVPTVDSNAGTWPTGFGEQLNGKMAGPDQENHWRGFQRRWAVGLEMHRKEKRQ</sequence>
<dbReference type="KEGG" id="phao:HF685_13835"/>